<dbReference type="EMBL" id="CP092864">
    <property type="protein sequence ID" value="UYV64133.1"/>
    <property type="molecule type" value="Genomic_DNA"/>
</dbReference>
<dbReference type="Pfam" id="PF22938">
    <property type="entry name" value="Integrase_p58_C"/>
    <property type="match status" value="1"/>
</dbReference>
<dbReference type="Proteomes" id="UP001235939">
    <property type="component" value="Chromosome 02"/>
</dbReference>
<keyword evidence="3" id="KW-1185">Reference proteome</keyword>
<accession>A0ABY6K6D1</accession>
<name>A0ABY6K6D1_9ARAC</name>
<gene>
    <name evidence="2" type="ORF">LAZ67_2006659</name>
</gene>
<feature type="domain" description="Integrase p58-like C-terminal" evidence="1">
    <location>
        <begin position="23"/>
        <end position="56"/>
    </location>
</feature>
<sequence>MVWLHNPQRKRGLSPKLQYQWEGPYKIIKCLNDVIFRIQKTPTSKPKVVHYNRLAPIRASCCLKRSDCCLPPTPVYFLEDSRRFYELLSPVLLLLSLTVLQLMAP</sequence>
<evidence type="ECO:0000313" key="3">
    <source>
        <dbReference type="Proteomes" id="UP001235939"/>
    </source>
</evidence>
<protein>
    <recommendedName>
        <fullName evidence="1">Integrase p58-like C-terminal domain-containing protein</fullName>
    </recommendedName>
</protein>
<reference evidence="2 3" key="1">
    <citation type="submission" date="2022-01" db="EMBL/GenBank/DDBJ databases">
        <title>A chromosomal length assembly of Cordylochernes scorpioides.</title>
        <authorList>
            <person name="Zeh D."/>
            <person name="Zeh J."/>
        </authorList>
    </citation>
    <scope>NUCLEOTIDE SEQUENCE [LARGE SCALE GENOMIC DNA]</scope>
    <source>
        <strain evidence="2">IN4F17</strain>
        <tissue evidence="2">Whole Body</tissue>
    </source>
</reference>
<evidence type="ECO:0000313" key="2">
    <source>
        <dbReference type="EMBL" id="UYV64133.1"/>
    </source>
</evidence>
<evidence type="ECO:0000259" key="1">
    <source>
        <dbReference type="Pfam" id="PF22938"/>
    </source>
</evidence>
<dbReference type="InterPro" id="IPR054465">
    <property type="entry name" value="Integrase_p58-like_C"/>
</dbReference>
<proteinExistence type="predicted"/>
<organism evidence="2 3">
    <name type="scientific">Cordylochernes scorpioides</name>
    <dbReference type="NCBI Taxonomy" id="51811"/>
    <lineage>
        <taxon>Eukaryota</taxon>
        <taxon>Metazoa</taxon>
        <taxon>Ecdysozoa</taxon>
        <taxon>Arthropoda</taxon>
        <taxon>Chelicerata</taxon>
        <taxon>Arachnida</taxon>
        <taxon>Pseudoscorpiones</taxon>
        <taxon>Cheliferoidea</taxon>
        <taxon>Chernetidae</taxon>
        <taxon>Cordylochernes</taxon>
    </lineage>
</organism>